<comment type="caution">
    <text evidence="6">The sequence shown here is derived from an EMBL/GenBank/DDBJ whole genome shotgun (WGS) entry which is preliminary data.</text>
</comment>
<dbReference type="PRINTS" id="PR01217">
    <property type="entry name" value="PRICHEXTENSN"/>
</dbReference>
<dbReference type="Pfam" id="PF04253">
    <property type="entry name" value="TFR_dimer"/>
    <property type="match status" value="1"/>
</dbReference>
<evidence type="ECO:0000256" key="3">
    <source>
        <dbReference type="SAM" id="Phobius"/>
    </source>
</evidence>
<keyword evidence="3" id="KW-0812">Transmembrane</keyword>
<feature type="transmembrane region" description="Helical" evidence="3">
    <location>
        <begin position="289"/>
        <end position="311"/>
    </location>
</feature>
<name>A0A3R7SWR6_PENVA</name>
<proteinExistence type="inferred from homology"/>
<reference evidence="6 7" key="1">
    <citation type="submission" date="2018-04" db="EMBL/GenBank/DDBJ databases">
        <authorList>
            <person name="Zhang X."/>
            <person name="Yuan J."/>
            <person name="Li F."/>
            <person name="Xiang J."/>
        </authorList>
    </citation>
    <scope>NUCLEOTIDE SEQUENCE [LARGE SCALE GENOMIC DNA]</scope>
    <source>
        <tissue evidence="6">Muscle</tissue>
    </source>
</reference>
<feature type="region of interest" description="Disordered" evidence="2">
    <location>
        <begin position="425"/>
        <end position="457"/>
    </location>
</feature>
<dbReference type="InterPro" id="IPR007365">
    <property type="entry name" value="TFR-like_dimer_dom"/>
</dbReference>
<comment type="similarity">
    <text evidence="1">Belongs to the peptidase M28 family. M28B subfamily.</text>
</comment>
<dbReference type="GO" id="GO:0004180">
    <property type="term" value="F:carboxypeptidase activity"/>
    <property type="evidence" value="ECO:0007669"/>
    <property type="project" value="TreeGrafter"/>
</dbReference>
<evidence type="ECO:0000313" key="6">
    <source>
        <dbReference type="EMBL" id="ROT78970.1"/>
    </source>
</evidence>
<feature type="compositionally biased region" description="Low complexity" evidence="2">
    <location>
        <begin position="425"/>
        <end position="441"/>
    </location>
</feature>
<keyword evidence="3" id="KW-0472">Membrane</keyword>
<dbReference type="Gene3D" id="1.20.930.40">
    <property type="entry name" value="Transferrin receptor-like, dimerisation domain"/>
    <property type="match status" value="1"/>
</dbReference>
<dbReference type="EMBL" id="QCYY01001308">
    <property type="protein sequence ID" value="ROT78970.1"/>
    <property type="molecule type" value="Genomic_DNA"/>
</dbReference>
<keyword evidence="7" id="KW-1185">Reference proteome</keyword>
<accession>A0A3R7SWR6</accession>
<feature type="transmembrane region" description="Helical" evidence="3">
    <location>
        <begin position="6"/>
        <end position="27"/>
    </location>
</feature>
<protein>
    <submittedName>
        <fullName evidence="6">Uncharacterized protein</fullName>
    </submittedName>
</protein>
<feature type="compositionally biased region" description="Pro residues" evidence="2">
    <location>
        <begin position="470"/>
        <end position="490"/>
    </location>
</feature>
<evidence type="ECO:0000313" key="7">
    <source>
        <dbReference type="Proteomes" id="UP000283509"/>
    </source>
</evidence>
<keyword evidence="3" id="KW-1133">Transmembrane helix</keyword>
<dbReference type="Pfam" id="PF04389">
    <property type="entry name" value="Peptidase_M28"/>
    <property type="match status" value="1"/>
</dbReference>
<evidence type="ECO:0000259" key="5">
    <source>
        <dbReference type="Pfam" id="PF04389"/>
    </source>
</evidence>
<dbReference type="STRING" id="6689.A0A3R7SWR6"/>
<dbReference type="OrthoDB" id="5841748at2759"/>
<sequence>MRSSMIVGLVASITAMLAVIIITMVVVMSPNTGGLKSYEDFVINGVKTDSIREFLRNLTVSPHQAGSARDLDIAKWIKDQWIEHGLSNVKLIPYEVFLSHPDADNPNMFHILDHEGNVTHSSNPHQPPVEATPPVGQESILSFNAFSANGTVQVSRVVYANYGSLDDFDLLEEMGVDVGGAIVVIRYGKLYGSREDRRAVGVILYTDPKERAQPYLGPKPVPATPFTHPPRGPRSWGPFAFSRGTFLLPVSSHSFVCPPFPLPLFLTDLLLIFFFVSFPLLLFPSLSSLMFLLSSLFLLSFLPLSLSFIPLPLLPLFFPPRILLLDLLLSPILLSSLSPYSTIAFPSPFPFLHFPTPTHLSLYPLSQPPPLAPFPLVPVILSTPSPPRPCIPSSTPPVPPSCIPSLPPPTPSPVSSLYPPSLLPSSLTPPLSTPSPSLYPLSSPPSPSSPPTPLLSLSISTISHPHLPTFPFPFPSPPPPFSLPPSPPPPEDWKLYGPRRRNQTSRLIHGLISTFKEAENLITANQSAHRIPEEQTDSPGIPVQPVGYEDAQQILSILEGDSAPDEWQGGLDMDYKLGGDLAGHEVRLEVHNVNSREQVYNVVGALIGQEEPDRYGTDREPLRCLDLRRGIDPSSATATLLELARLFGEMTLVFCSWAAEEPGVIGSTEFAEQFSAILKDRAVVYLNVDMVMEGNYSFMASAVPTLYDVIVDTSKLVPNPDRDEVEAGRGTLYDTWVHPLPQERSLVVEGPTSQPLFHSLGTGSDFRAYVFNLGIPCLDLCFASAPDDPGLPLYHSAYETNDLALLMDRDLLYHQATARMWGLLALEFSTRPVLPFSLKQFSDFAKEEFKIFKNKFGAKLLLLGVSTANLDAAIKSLGKNIDDFLERLDAADWNNDLVLRTYNDAMMLMERAFLSPFGLPDRPLLNHVLLAPSTLNGYVWDVFPGLRDLLRTTNVSATDVKEHMAAVTHHFNMSASALSFRFW</sequence>
<dbReference type="SUPFAM" id="SSF53187">
    <property type="entry name" value="Zn-dependent exopeptidases"/>
    <property type="match status" value="1"/>
</dbReference>
<feature type="compositionally biased region" description="Pro residues" evidence="2">
    <location>
        <begin position="442"/>
        <end position="453"/>
    </location>
</feature>
<dbReference type="AlphaFoldDB" id="A0A3R7SWR6"/>
<dbReference type="FunFam" id="3.40.630.10:FF:000101">
    <property type="entry name" value="N-acetylated alpha-linked acidic dipeptidase like 1"/>
    <property type="match status" value="1"/>
</dbReference>
<feature type="domain" description="Peptidase M28" evidence="5">
    <location>
        <begin position="632"/>
        <end position="799"/>
    </location>
</feature>
<feature type="region of interest" description="Disordered" evidence="2">
    <location>
        <begin position="470"/>
        <end position="497"/>
    </location>
</feature>
<dbReference type="PANTHER" id="PTHR10404:SF77">
    <property type="entry name" value="GLUTAMATE CARBOXYPEPTIDASE 2 HOMOLOG"/>
    <property type="match status" value="1"/>
</dbReference>
<dbReference type="PANTHER" id="PTHR10404">
    <property type="entry name" value="N-ACETYLATED-ALPHA-LINKED ACIDIC DIPEPTIDASE"/>
    <property type="match status" value="1"/>
</dbReference>
<dbReference type="InterPro" id="IPR046450">
    <property type="entry name" value="PA_dom_sf"/>
</dbReference>
<dbReference type="SUPFAM" id="SSF47672">
    <property type="entry name" value="Transferrin receptor-like dimerisation domain"/>
    <property type="match status" value="1"/>
</dbReference>
<feature type="transmembrane region" description="Helical" evidence="3">
    <location>
        <begin position="262"/>
        <end position="283"/>
    </location>
</feature>
<reference evidence="6 7" key="2">
    <citation type="submission" date="2019-01" db="EMBL/GenBank/DDBJ databases">
        <title>The decoding of complex shrimp genome reveals the adaptation for benthos swimmer, frequently molting mechanism and breeding impact on genome.</title>
        <authorList>
            <person name="Sun Y."/>
            <person name="Gao Y."/>
            <person name="Yu Y."/>
        </authorList>
    </citation>
    <scope>NUCLEOTIDE SEQUENCE [LARGE SCALE GENOMIC DNA]</scope>
    <source>
        <tissue evidence="6">Muscle</tissue>
    </source>
</reference>
<dbReference type="Proteomes" id="UP000283509">
    <property type="component" value="Unassembled WGS sequence"/>
</dbReference>
<dbReference type="InterPro" id="IPR039373">
    <property type="entry name" value="Peptidase_M28B"/>
</dbReference>
<dbReference type="Gene3D" id="3.40.630.10">
    <property type="entry name" value="Zn peptidases"/>
    <property type="match status" value="2"/>
</dbReference>
<dbReference type="SUPFAM" id="SSF52025">
    <property type="entry name" value="PA domain"/>
    <property type="match status" value="2"/>
</dbReference>
<evidence type="ECO:0000256" key="1">
    <source>
        <dbReference type="ARBA" id="ARBA00005634"/>
    </source>
</evidence>
<gene>
    <name evidence="6" type="ORF">C7M84_002310</name>
</gene>
<dbReference type="InterPro" id="IPR007484">
    <property type="entry name" value="Peptidase_M28"/>
</dbReference>
<evidence type="ECO:0000256" key="2">
    <source>
        <dbReference type="SAM" id="MobiDB-lite"/>
    </source>
</evidence>
<dbReference type="Gene3D" id="3.50.30.30">
    <property type="match status" value="2"/>
</dbReference>
<feature type="domain" description="Transferrin receptor-like dimerisation" evidence="4">
    <location>
        <begin position="866"/>
        <end position="978"/>
    </location>
</feature>
<evidence type="ECO:0000259" key="4">
    <source>
        <dbReference type="Pfam" id="PF04253"/>
    </source>
</evidence>
<dbReference type="InterPro" id="IPR036757">
    <property type="entry name" value="TFR-like_dimer_dom_sf"/>
</dbReference>
<organism evidence="6 7">
    <name type="scientific">Penaeus vannamei</name>
    <name type="common">Whiteleg shrimp</name>
    <name type="synonym">Litopenaeus vannamei</name>
    <dbReference type="NCBI Taxonomy" id="6689"/>
    <lineage>
        <taxon>Eukaryota</taxon>
        <taxon>Metazoa</taxon>
        <taxon>Ecdysozoa</taxon>
        <taxon>Arthropoda</taxon>
        <taxon>Crustacea</taxon>
        <taxon>Multicrustacea</taxon>
        <taxon>Malacostraca</taxon>
        <taxon>Eumalacostraca</taxon>
        <taxon>Eucarida</taxon>
        <taxon>Decapoda</taxon>
        <taxon>Dendrobranchiata</taxon>
        <taxon>Penaeoidea</taxon>
        <taxon>Penaeidae</taxon>
        <taxon>Penaeus</taxon>
    </lineage>
</organism>